<dbReference type="InterPro" id="IPR003959">
    <property type="entry name" value="ATPase_AAA_core"/>
</dbReference>
<evidence type="ECO:0000256" key="4">
    <source>
        <dbReference type="ARBA" id="ARBA00022753"/>
    </source>
</evidence>
<dbReference type="GO" id="GO:0010008">
    <property type="term" value="C:endosome membrane"/>
    <property type="evidence" value="ECO:0007669"/>
    <property type="project" value="UniProtKB-SubCell"/>
</dbReference>
<accession>A0A2J7ZXM3</accession>
<dbReference type="Gene3D" id="1.20.58.80">
    <property type="entry name" value="Phosphotransferase system, lactose/cellobiose-type IIA subunit"/>
    <property type="match status" value="2"/>
</dbReference>
<evidence type="ECO:0000259" key="10">
    <source>
        <dbReference type="SMART" id="SM00745"/>
    </source>
</evidence>
<dbReference type="OrthoDB" id="29072at2759"/>
<dbReference type="PANTHER" id="PTHR23074:SF83">
    <property type="entry name" value="VACUOLAR PROTEIN SORTING-ASSOCIATED PROTEIN 4A"/>
    <property type="match status" value="1"/>
</dbReference>
<keyword evidence="5 7" id="KW-0067">ATP-binding</keyword>
<keyword evidence="3 7" id="KW-0547">Nucleotide-binding</keyword>
<dbReference type="SUPFAM" id="SSF52540">
    <property type="entry name" value="P-loop containing nucleoside triphosphate hydrolases"/>
    <property type="match status" value="1"/>
</dbReference>
<dbReference type="CDD" id="cd19521">
    <property type="entry name" value="RecA-like_VPS4"/>
    <property type="match status" value="1"/>
</dbReference>
<feature type="domain" description="MIT" evidence="10">
    <location>
        <begin position="229"/>
        <end position="315"/>
    </location>
</feature>
<dbReference type="GO" id="GO:0005524">
    <property type="term" value="F:ATP binding"/>
    <property type="evidence" value="ECO:0007669"/>
    <property type="project" value="UniProtKB-KW"/>
</dbReference>
<dbReference type="Proteomes" id="UP000236333">
    <property type="component" value="Unassembled WGS sequence"/>
</dbReference>
<comment type="similarity">
    <text evidence="2 7">Belongs to the AAA ATPase family.</text>
</comment>
<evidence type="ECO:0000256" key="2">
    <source>
        <dbReference type="ARBA" id="ARBA00006914"/>
    </source>
</evidence>
<feature type="compositionally biased region" description="Basic and acidic residues" evidence="8">
    <location>
        <begin position="97"/>
        <end position="109"/>
    </location>
</feature>
<dbReference type="GO" id="GO:0016887">
    <property type="term" value="F:ATP hydrolysis activity"/>
    <property type="evidence" value="ECO:0007669"/>
    <property type="project" value="InterPro"/>
</dbReference>
<dbReference type="PANTHER" id="PTHR23074">
    <property type="entry name" value="AAA DOMAIN-CONTAINING"/>
    <property type="match status" value="1"/>
</dbReference>
<proteinExistence type="inferred from homology"/>
<dbReference type="Pfam" id="PF09336">
    <property type="entry name" value="Vps4_C"/>
    <property type="match status" value="2"/>
</dbReference>
<dbReference type="Pfam" id="PF04212">
    <property type="entry name" value="MIT"/>
    <property type="match status" value="2"/>
</dbReference>
<feature type="domain" description="AAA+ ATPase" evidence="9">
    <location>
        <begin position="344"/>
        <end position="479"/>
    </location>
</feature>
<dbReference type="Gene3D" id="1.10.8.60">
    <property type="match status" value="1"/>
</dbReference>
<dbReference type="InterPro" id="IPR015415">
    <property type="entry name" value="Spast_Vps4_C"/>
</dbReference>
<reference evidence="11 12" key="1">
    <citation type="journal article" date="2017" name="Mol. Biol. Evol.">
        <title>The 4-celled Tetrabaena socialis nuclear genome reveals the essential components for genetic control of cell number at the origin of multicellularity in the volvocine lineage.</title>
        <authorList>
            <person name="Featherston J."/>
            <person name="Arakaki Y."/>
            <person name="Hanschen E.R."/>
            <person name="Ferris P.J."/>
            <person name="Michod R.E."/>
            <person name="Olson B.J.S.C."/>
            <person name="Nozaki H."/>
            <person name="Durand P.M."/>
        </authorList>
    </citation>
    <scope>NUCLEOTIDE SEQUENCE [LARGE SCALE GENOMIC DNA]</scope>
    <source>
        <strain evidence="11 12">NIES-571</strain>
    </source>
</reference>
<evidence type="ECO:0000259" key="9">
    <source>
        <dbReference type="SMART" id="SM00382"/>
    </source>
</evidence>
<dbReference type="SUPFAM" id="SSF116846">
    <property type="entry name" value="MIT domain"/>
    <property type="match status" value="2"/>
</dbReference>
<dbReference type="Gene3D" id="3.40.50.300">
    <property type="entry name" value="P-loop containing nucleotide triphosphate hydrolases"/>
    <property type="match status" value="2"/>
</dbReference>
<dbReference type="InterPro" id="IPR003960">
    <property type="entry name" value="ATPase_AAA_CS"/>
</dbReference>
<evidence type="ECO:0000256" key="3">
    <source>
        <dbReference type="ARBA" id="ARBA00022741"/>
    </source>
</evidence>
<dbReference type="SMART" id="SM00745">
    <property type="entry name" value="MIT"/>
    <property type="match status" value="2"/>
</dbReference>
<sequence>MAVYIGFKDKAIEFAKQAVAEDQANNYEKALLLYQSSLEYFRTYLKYEKNEKCREAVISKFKEYLDRAEYLKGVNGNDTGGNDSGTAAATKVRKPGQNKEEDDNKEKEKLKAGLTGAILTEKPNVRWDDVAGLEGAKEALKEAVILPVKFPQFFTGEAWEPCSPGDAGAQEHSLSYFSDNGLADKVIPPCITMRDFEKVLLRARPTVGKSDLEVFERFTAEFGEEAIRDGGFKEKAIEFGNQAVAEDKANNSEKALLLYQSSLEYYRTYLKYEKNEECREAVIWKDDNKEEEKLSAWLMGATLTEKPNVRWDDVAGLEGAKEALKEAVILPVKFPQFFTGKRKPWSGILLYGPPGTGKSYLAKAVATEADSTFFSISSQDLVSKWLGESEKLVSQLFALARENAPSIIFIDEVDSLCSVRGDNESEAARRIKTQLMIEIQGVGSNNNRVLVLGATNLPYSLDQAIRRRFDKRIYIPLPKETARGQMFRIHLGDTPNTLTDEDYCELGRRTEGFSGSDVSVAVTQVLMQPIRLLREATHFKRVRGPDGGLAWEPCRPGDAGAQEHSLSYFSDNGLADKVIPPCITMRDFEKVLLRARPTVGKSDLEVFERFTAEFGEET</sequence>
<evidence type="ECO:0000313" key="11">
    <source>
        <dbReference type="EMBL" id="PNH05006.1"/>
    </source>
</evidence>
<keyword evidence="12" id="KW-1185">Reference proteome</keyword>
<evidence type="ECO:0000313" key="12">
    <source>
        <dbReference type="Proteomes" id="UP000236333"/>
    </source>
</evidence>
<gene>
    <name evidence="11" type="ORF">TSOC_008778</name>
</gene>
<dbReference type="InterPro" id="IPR003593">
    <property type="entry name" value="AAA+_ATPase"/>
</dbReference>
<comment type="subcellular location">
    <subcellularLocation>
        <location evidence="1">Endosome membrane</location>
        <topology evidence="1">Peripheral membrane protein</topology>
    </subcellularLocation>
</comment>
<protein>
    <submittedName>
        <fullName evidence="11">Vacuolar protein sorting-associated protein 4A</fullName>
    </submittedName>
</protein>
<dbReference type="EMBL" id="PGGS01000342">
    <property type="protein sequence ID" value="PNH05006.1"/>
    <property type="molecule type" value="Genomic_DNA"/>
</dbReference>
<feature type="region of interest" description="Disordered" evidence="8">
    <location>
        <begin position="75"/>
        <end position="109"/>
    </location>
</feature>
<evidence type="ECO:0000256" key="8">
    <source>
        <dbReference type="SAM" id="MobiDB-lite"/>
    </source>
</evidence>
<dbReference type="InterPro" id="IPR036181">
    <property type="entry name" value="MIT_dom_sf"/>
</dbReference>
<dbReference type="PROSITE" id="PS00674">
    <property type="entry name" value="AAA"/>
    <property type="match status" value="1"/>
</dbReference>
<dbReference type="Pfam" id="PF00004">
    <property type="entry name" value="AAA"/>
    <property type="match status" value="1"/>
</dbReference>
<evidence type="ECO:0000256" key="1">
    <source>
        <dbReference type="ARBA" id="ARBA00004481"/>
    </source>
</evidence>
<feature type="non-terminal residue" evidence="11">
    <location>
        <position position="618"/>
    </location>
</feature>
<dbReference type="SMART" id="SM00028">
    <property type="entry name" value="TPR"/>
    <property type="match status" value="2"/>
</dbReference>
<evidence type="ECO:0000256" key="7">
    <source>
        <dbReference type="RuleBase" id="RU003651"/>
    </source>
</evidence>
<keyword evidence="6" id="KW-0472">Membrane</keyword>
<name>A0A2J7ZXM3_9CHLO</name>
<evidence type="ECO:0000256" key="6">
    <source>
        <dbReference type="ARBA" id="ARBA00023136"/>
    </source>
</evidence>
<dbReference type="FunFam" id="3.40.50.300:FF:002287">
    <property type="entry name" value="MIT domain protein"/>
    <property type="match status" value="1"/>
</dbReference>
<dbReference type="AlphaFoldDB" id="A0A2J7ZXM3"/>
<dbReference type="FunFam" id="3.40.50.300:FF:000043">
    <property type="entry name" value="Vacuolar protein sorting-associated protein 4"/>
    <property type="match status" value="1"/>
</dbReference>
<dbReference type="FunFam" id="1.10.8.60:FF:000015">
    <property type="entry name" value="vacuolar protein sorting-associated protein 4A"/>
    <property type="match status" value="1"/>
</dbReference>
<dbReference type="InterPro" id="IPR050304">
    <property type="entry name" value="MT-severing_AAA_ATPase"/>
</dbReference>
<dbReference type="GO" id="GO:0016197">
    <property type="term" value="P:endosomal transport"/>
    <property type="evidence" value="ECO:0007669"/>
    <property type="project" value="TreeGrafter"/>
</dbReference>
<evidence type="ECO:0000256" key="5">
    <source>
        <dbReference type="ARBA" id="ARBA00022840"/>
    </source>
</evidence>
<dbReference type="GO" id="GO:0007033">
    <property type="term" value="P:vacuole organization"/>
    <property type="evidence" value="ECO:0007669"/>
    <property type="project" value="TreeGrafter"/>
</dbReference>
<dbReference type="InterPro" id="IPR007330">
    <property type="entry name" value="MIT_dom"/>
</dbReference>
<comment type="caution">
    <text evidence="11">The sequence shown here is derived from an EMBL/GenBank/DDBJ whole genome shotgun (WGS) entry which is preliminary data.</text>
</comment>
<feature type="domain" description="MIT" evidence="10">
    <location>
        <begin position="4"/>
        <end position="81"/>
    </location>
</feature>
<dbReference type="InterPro" id="IPR019734">
    <property type="entry name" value="TPR_rpt"/>
</dbReference>
<keyword evidence="4" id="KW-0967">Endosome</keyword>
<dbReference type="InterPro" id="IPR027417">
    <property type="entry name" value="P-loop_NTPase"/>
</dbReference>
<organism evidence="11 12">
    <name type="scientific">Tetrabaena socialis</name>
    <dbReference type="NCBI Taxonomy" id="47790"/>
    <lineage>
        <taxon>Eukaryota</taxon>
        <taxon>Viridiplantae</taxon>
        <taxon>Chlorophyta</taxon>
        <taxon>core chlorophytes</taxon>
        <taxon>Chlorophyceae</taxon>
        <taxon>CS clade</taxon>
        <taxon>Chlamydomonadales</taxon>
        <taxon>Tetrabaenaceae</taxon>
        <taxon>Tetrabaena</taxon>
    </lineage>
</organism>
<dbReference type="SMART" id="SM00382">
    <property type="entry name" value="AAA"/>
    <property type="match status" value="1"/>
</dbReference>